<protein>
    <recommendedName>
        <fullName evidence="6">Aminotransferase class I/classII large domain-containing protein</fullName>
    </recommendedName>
</protein>
<evidence type="ECO:0000256" key="1">
    <source>
        <dbReference type="ARBA" id="ARBA00001933"/>
    </source>
</evidence>
<evidence type="ECO:0000256" key="5">
    <source>
        <dbReference type="ARBA" id="ARBA00022898"/>
    </source>
</evidence>
<dbReference type="Gene3D" id="3.40.640.10">
    <property type="entry name" value="Type I PLP-dependent aspartate aminotransferase-like (Major domain)"/>
    <property type="match status" value="1"/>
</dbReference>
<evidence type="ECO:0000256" key="3">
    <source>
        <dbReference type="ARBA" id="ARBA00022576"/>
    </source>
</evidence>
<evidence type="ECO:0000256" key="4">
    <source>
        <dbReference type="ARBA" id="ARBA00022679"/>
    </source>
</evidence>
<sequence>MLRICRPLLGAASCKREGVVLFRRGQEIFAGDEVIFPGPFYVSYPGVTRLADATPVILPTLISNKFLLDPEVLKSTISEKSKVLILCSLSNPTGSVYLKKLLEEIADIVAKHPRLLASGPKHFVAACGRIQSQATSSASSISQKAGVWAMPEKFVLLGEVEPLERSLSCKGSSDEGIDKERVLKDRTAVEVYFDYMRSFRVEFDEFTEKGNHI</sequence>
<gene>
    <name evidence="7" type="ORF">VITISV_027463</name>
</gene>
<dbReference type="Gene3D" id="3.20.20.80">
    <property type="entry name" value="Glycosidases"/>
    <property type="match status" value="1"/>
</dbReference>
<dbReference type="GO" id="GO:0006520">
    <property type="term" value="P:amino acid metabolic process"/>
    <property type="evidence" value="ECO:0007669"/>
    <property type="project" value="InterPro"/>
</dbReference>
<dbReference type="GO" id="GO:0030170">
    <property type="term" value="F:pyridoxal phosphate binding"/>
    <property type="evidence" value="ECO:0007669"/>
    <property type="project" value="InterPro"/>
</dbReference>
<dbReference type="InterPro" id="IPR015424">
    <property type="entry name" value="PyrdxlP-dep_Trfase"/>
</dbReference>
<dbReference type="GO" id="GO:0008483">
    <property type="term" value="F:transaminase activity"/>
    <property type="evidence" value="ECO:0007669"/>
    <property type="project" value="UniProtKB-KW"/>
</dbReference>
<dbReference type="EMBL" id="AM436408">
    <property type="protein sequence ID" value="CAN82594.1"/>
    <property type="molecule type" value="Genomic_DNA"/>
</dbReference>
<dbReference type="InterPro" id="IPR017853">
    <property type="entry name" value="GH"/>
</dbReference>
<proteinExistence type="inferred from homology"/>
<dbReference type="InterPro" id="IPR015421">
    <property type="entry name" value="PyrdxlP-dep_Trfase_major"/>
</dbReference>
<dbReference type="AlphaFoldDB" id="A5AUT7"/>
<dbReference type="PANTHER" id="PTHR46383">
    <property type="entry name" value="ASPARTATE AMINOTRANSFERASE"/>
    <property type="match status" value="1"/>
</dbReference>
<dbReference type="SUPFAM" id="SSF53383">
    <property type="entry name" value="PLP-dependent transferases"/>
    <property type="match status" value="1"/>
</dbReference>
<dbReference type="ExpressionAtlas" id="A5AUT7">
    <property type="expression patterns" value="baseline"/>
</dbReference>
<comment type="similarity">
    <text evidence="2">Belongs to the class-I pyridoxal-phosphate-dependent aminotransferase family.</text>
</comment>
<evidence type="ECO:0000313" key="7">
    <source>
        <dbReference type="EMBL" id="CAN82594.1"/>
    </source>
</evidence>
<dbReference type="PANTHER" id="PTHR46383:SF1">
    <property type="entry name" value="ASPARTATE AMINOTRANSFERASE"/>
    <property type="match status" value="1"/>
</dbReference>
<dbReference type="SUPFAM" id="SSF51445">
    <property type="entry name" value="(Trans)glycosidases"/>
    <property type="match status" value="1"/>
</dbReference>
<feature type="domain" description="Aminotransferase class I/classII large" evidence="6">
    <location>
        <begin position="25"/>
        <end position="115"/>
    </location>
</feature>
<evidence type="ECO:0000259" key="6">
    <source>
        <dbReference type="Pfam" id="PF00155"/>
    </source>
</evidence>
<dbReference type="Pfam" id="PF00155">
    <property type="entry name" value="Aminotran_1_2"/>
    <property type="match status" value="1"/>
</dbReference>
<comment type="cofactor">
    <cofactor evidence="1">
        <name>pyridoxal 5'-phosphate</name>
        <dbReference type="ChEBI" id="CHEBI:597326"/>
    </cofactor>
</comment>
<name>A5AUT7_VITVI</name>
<organism evidence="7">
    <name type="scientific">Vitis vinifera</name>
    <name type="common">Grape</name>
    <dbReference type="NCBI Taxonomy" id="29760"/>
    <lineage>
        <taxon>Eukaryota</taxon>
        <taxon>Viridiplantae</taxon>
        <taxon>Streptophyta</taxon>
        <taxon>Embryophyta</taxon>
        <taxon>Tracheophyta</taxon>
        <taxon>Spermatophyta</taxon>
        <taxon>Magnoliopsida</taxon>
        <taxon>eudicotyledons</taxon>
        <taxon>Gunneridae</taxon>
        <taxon>Pentapetalae</taxon>
        <taxon>rosids</taxon>
        <taxon>Vitales</taxon>
        <taxon>Vitaceae</taxon>
        <taxon>Viteae</taxon>
        <taxon>Vitis</taxon>
    </lineage>
</organism>
<keyword evidence="3" id="KW-0032">Aminotransferase</keyword>
<accession>A5AUT7</accession>
<keyword evidence="4" id="KW-0808">Transferase</keyword>
<dbReference type="InterPro" id="IPR004839">
    <property type="entry name" value="Aminotransferase_I/II_large"/>
</dbReference>
<evidence type="ECO:0000256" key="2">
    <source>
        <dbReference type="ARBA" id="ARBA00007441"/>
    </source>
</evidence>
<reference evidence="7" key="1">
    <citation type="journal article" date="2007" name="PLoS ONE">
        <title>The first genome sequence of an elite grapevine cultivar (Pinot noir Vitis vinifera L.): coping with a highly heterozygous genome.</title>
        <authorList>
            <person name="Velasco R."/>
            <person name="Zharkikh A."/>
            <person name="Troggio M."/>
            <person name="Cartwright D.A."/>
            <person name="Cestaro A."/>
            <person name="Pruss D."/>
            <person name="Pindo M."/>
            <person name="FitzGerald L.M."/>
            <person name="Vezzulli S."/>
            <person name="Reid J."/>
            <person name="Malacarne G."/>
            <person name="Iliev D."/>
            <person name="Coppola G."/>
            <person name="Wardell B."/>
            <person name="Micheletti D."/>
            <person name="Macalma T."/>
            <person name="Facci M."/>
            <person name="Mitchell J.T."/>
            <person name="Perazzolli M."/>
            <person name="Eldredge G."/>
            <person name="Gatto P."/>
            <person name="Oyzerski R."/>
            <person name="Moretto M."/>
            <person name="Gutin N."/>
            <person name="Stefanini M."/>
            <person name="Chen Y."/>
            <person name="Segala C."/>
            <person name="Davenport C."/>
            <person name="Dematte L."/>
            <person name="Mraz A."/>
            <person name="Battilana J."/>
            <person name="Stormo K."/>
            <person name="Costa F."/>
            <person name="Tao Q."/>
            <person name="Si-Ammour A."/>
            <person name="Harkins T."/>
            <person name="Lackey A."/>
            <person name="Perbost C."/>
            <person name="Taillon B."/>
            <person name="Stella A."/>
            <person name="Solovyev V."/>
            <person name="Fawcett J.A."/>
            <person name="Sterck L."/>
            <person name="Vandepoele K."/>
            <person name="Grando S.M."/>
            <person name="Toppo S."/>
            <person name="Moser C."/>
            <person name="Lanchbury J."/>
            <person name="Bogden R."/>
            <person name="Skolnick M."/>
            <person name="Sgaramella V."/>
            <person name="Bhatnagar S.K."/>
            <person name="Fontana P."/>
            <person name="Gutin A."/>
            <person name="Van de Peer Y."/>
            <person name="Salamini F."/>
            <person name="Viola R."/>
        </authorList>
    </citation>
    <scope>NUCLEOTIDE SEQUENCE</scope>
</reference>
<dbReference type="InterPro" id="IPR050596">
    <property type="entry name" value="AspAT/PAT-like"/>
</dbReference>
<keyword evidence="5" id="KW-0663">Pyridoxal phosphate</keyword>